<dbReference type="EMBL" id="JAHDYS010000014">
    <property type="protein sequence ID" value="MBT1072874.1"/>
    <property type="molecule type" value="Genomic_DNA"/>
</dbReference>
<dbReference type="RefSeq" id="WP_214300337.1">
    <property type="nucleotide sequence ID" value="NZ_JAHDYS010000014.1"/>
</dbReference>
<keyword evidence="3" id="KW-1185">Reference proteome</keyword>
<dbReference type="Pfam" id="PF11821">
    <property type="entry name" value="ActD"/>
    <property type="match status" value="1"/>
</dbReference>
<feature type="transmembrane region" description="Helical" evidence="1">
    <location>
        <begin position="60"/>
        <end position="83"/>
    </location>
</feature>
<dbReference type="PANTHER" id="PTHR36109:SF2">
    <property type="entry name" value="MEMBRANE PROTEIN"/>
    <property type="match status" value="1"/>
</dbReference>
<dbReference type="Proteomes" id="UP000784128">
    <property type="component" value="Unassembled WGS sequence"/>
</dbReference>
<keyword evidence="1" id="KW-0812">Transmembrane</keyword>
<gene>
    <name evidence="2" type="ORF">KJB30_13845</name>
</gene>
<reference evidence="2 3" key="1">
    <citation type="submission" date="2021-05" db="EMBL/GenBank/DDBJ databases">
        <title>The draft genome of Geobacter chapellei DSM 13688.</title>
        <authorList>
            <person name="Xu Z."/>
            <person name="Masuda Y."/>
            <person name="Itoh H."/>
            <person name="Senoo K."/>
        </authorList>
    </citation>
    <scope>NUCLEOTIDE SEQUENCE [LARGE SCALE GENOMIC DNA]</scope>
    <source>
        <strain evidence="2 3">DSM 13688</strain>
    </source>
</reference>
<accession>A0ABS5UB05</accession>
<keyword evidence="1" id="KW-0472">Membrane</keyword>
<organism evidence="2 3">
    <name type="scientific">Pelotalea chapellei</name>
    <dbReference type="NCBI Taxonomy" id="44671"/>
    <lineage>
        <taxon>Bacteria</taxon>
        <taxon>Pseudomonadati</taxon>
        <taxon>Thermodesulfobacteriota</taxon>
        <taxon>Desulfuromonadia</taxon>
        <taxon>Geobacterales</taxon>
        <taxon>Geobacteraceae</taxon>
        <taxon>Pelotalea</taxon>
    </lineage>
</organism>
<evidence type="ECO:0000256" key="1">
    <source>
        <dbReference type="SAM" id="Phobius"/>
    </source>
</evidence>
<evidence type="ECO:0000313" key="3">
    <source>
        <dbReference type="Proteomes" id="UP000784128"/>
    </source>
</evidence>
<comment type="caution">
    <text evidence="2">The sequence shown here is derived from an EMBL/GenBank/DDBJ whole genome shotgun (WGS) entry which is preliminary data.</text>
</comment>
<keyword evidence="1" id="KW-1133">Transmembrane helix</keyword>
<feature type="transmembrane region" description="Helical" evidence="1">
    <location>
        <begin position="89"/>
        <end position="117"/>
    </location>
</feature>
<protein>
    <submittedName>
        <fullName evidence="2">DUF3341 domain-containing protein</fullName>
    </submittedName>
</protein>
<proteinExistence type="predicted"/>
<sequence length="173" mass="17781">MKNIAVYGIYTDRRMLETAVDTLKDAGFRNSDISVLFPDTQGTKEFAHQKETKAPEGATAGAGTGAILGGGLGWLAGIGMLAIPGAGPFIAAGPIMAALAGAGAGGVVGGVAGALIGMGMPEYEAKRYEGRLKEGGILLSVHSDDSEWKKKAKEIMERTGARDIGAQSEEKVT</sequence>
<evidence type="ECO:0000313" key="2">
    <source>
        <dbReference type="EMBL" id="MBT1072874.1"/>
    </source>
</evidence>
<dbReference type="InterPro" id="IPR021776">
    <property type="entry name" value="ActD"/>
</dbReference>
<dbReference type="InterPro" id="IPR052948">
    <property type="entry name" value="Low_temp-induced_all0457"/>
</dbReference>
<name>A0ABS5UB05_9BACT</name>
<dbReference type="PANTHER" id="PTHR36109">
    <property type="entry name" value="MEMBRANE PROTEIN-RELATED"/>
    <property type="match status" value="1"/>
</dbReference>